<name>A0A916UD47_9BURK</name>
<feature type="compositionally biased region" description="Pro residues" evidence="1">
    <location>
        <begin position="402"/>
        <end position="437"/>
    </location>
</feature>
<dbReference type="AlphaFoldDB" id="A0A916UD47"/>
<dbReference type="EMBL" id="BMED01000001">
    <property type="protein sequence ID" value="GGC69264.1"/>
    <property type="molecule type" value="Genomic_DNA"/>
</dbReference>
<feature type="transmembrane region" description="Helical" evidence="2">
    <location>
        <begin position="210"/>
        <end position="232"/>
    </location>
</feature>
<sequence length="541" mass="60174">MNAPFELTSAIAHVLLHSLWQLALLAFLAALSFSLLGKSSARIRHAVGMAWMMAMLAAPLLTFILFWQAFPLFPAGEPGIAIVTGIDHGSISNPPWADWILVFVSGLWLAGVACMLALQLGGWRLINSMEQQAYLDLPAEWLHRSQALRTALGITRTVAIRVASHVASPFTAHLWRPVIWLPASLLTHLPPEQLEALLAHELAHIRRLDWLWNGLQCAVESLLFFHPAMWWLSKRIRQEREHACDDLAVEVCGDAIVLAEALTALTTQRHRPSLPPRFALAAKGGSLMKRITHLLSSSPAPQNWRVPVALLLLLCSGTLLATQIVPPKHLLTNLKINASSSGELTAGNFREFTASYLLDKQRYYRISMDDQGRVKESYKEDGHDMPVDEKVRVWLKELEPMDTPPLPPQPPRPPLPPLPPLPEIPPLPLEPVQPPPARASDSTELRALFSKLQNDRQLLETLGTPVNFERDSFHGSIRIWGSWDFRLWGLEEPEGGKAAFSMVFSGPKGKAKVTYAGTTHNGIWQTAKLDISPFISPLMQQ</sequence>
<keyword evidence="5" id="KW-1185">Reference proteome</keyword>
<feature type="region of interest" description="Disordered" evidence="1">
    <location>
        <begin position="400"/>
        <end position="442"/>
    </location>
</feature>
<evidence type="ECO:0000256" key="2">
    <source>
        <dbReference type="SAM" id="Phobius"/>
    </source>
</evidence>
<dbReference type="RefSeq" id="WP_188565324.1">
    <property type="nucleotide sequence ID" value="NZ_BMED01000001.1"/>
</dbReference>
<dbReference type="PANTHER" id="PTHR34978:SF3">
    <property type="entry name" value="SLR0241 PROTEIN"/>
    <property type="match status" value="1"/>
</dbReference>
<feature type="transmembrane region" description="Helical" evidence="2">
    <location>
        <begin position="20"/>
        <end position="37"/>
    </location>
</feature>
<keyword evidence="2" id="KW-1133">Transmembrane helix</keyword>
<feature type="transmembrane region" description="Helical" evidence="2">
    <location>
        <begin position="99"/>
        <end position="120"/>
    </location>
</feature>
<dbReference type="PANTHER" id="PTHR34978">
    <property type="entry name" value="POSSIBLE SENSOR-TRANSDUCER PROTEIN BLAR"/>
    <property type="match status" value="1"/>
</dbReference>
<reference evidence="4" key="2">
    <citation type="submission" date="2020-09" db="EMBL/GenBank/DDBJ databases">
        <authorList>
            <person name="Sun Q."/>
            <person name="Zhou Y."/>
        </authorList>
    </citation>
    <scope>NUCLEOTIDE SEQUENCE</scope>
    <source>
        <strain evidence="4">CGMCC 1.10998</strain>
    </source>
</reference>
<accession>A0A916UD47</accession>
<organism evidence="4 5">
    <name type="scientific">Undibacterium terreum</name>
    <dbReference type="NCBI Taxonomy" id="1224302"/>
    <lineage>
        <taxon>Bacteria</taxon>
        <taxon>Pseudomonadati</taxon>
        <taxon>Pseudomonadota</taxon>
        <taxon>Betaproteobacteria</taxon>
        <taxon>Burkholderiales</taxon>
        <taxon>Oxalobacteraceae</taxon>
        <taxon>Undibacterium</taxon>
    </lineage>
</organism>
<dbReference type="Proteomes" id="UP000637423">
    <property type="component" value="Unassembled WGS sequence"/>
</dbReference>
<gene>
    <name evidence="4" type="ORF">GCM10011396_15370</name>
</gene>
<dbReference type="Pfam" id="PF05569">
    <property type="entry name" value="Peptidase_M56"/>
    <property type="match status" value="1"/>
</dbReference>
<keyword evidence="2" id="KW-0812">Transmembrane</keyword>
<proteinExistence type="predicted"/>
<feature type="domain" description="Peptidase M56" evidence="3">
    <location>
        <begin position="92"/>
        <end position="251"/>
    </location>
</feature>
<keyword evidence="2" id="KW-0472">Membrane</keyword>
<evidence type="ECO:0000313" key="5">
    <source>
        <dbReference type="Proteomes" id="UP000637423"/>
    </source>
</evidence>
<evidence type="ECO:0000256" key="1">
    <source>
        <dbReference type="SAM" id="MobiDB-lite"/>
    </source>
</evidence>
<dbReference type="Gene3D" id="3.30.2010.10">
    <property type="entry name" value="Metalloproteases ('zincins'), catalytic domain"/>
    <property type="match status" value="1"/>
</dbReference>
<protein>
    <recommendedName>
        <fullName evidence="3">Peptidase M56 domain-containing protein</fullName>
    </recommendedName>
</protein>
<dbReference type="InterPro" id="IPR052173">
    <property type="entry name" value="Beta-lactam_resp_regulator"/>
</dbReference>
<evidence type="ECO:0000259" key="3">
    <source>
        <dbReference type="Pfam" id="PF05569"/>
    </source>
</evidence>
<evidence type="ECO:0000313" key="4">
    <source>
        <dbReference type="EMBL" id="GGC69264.1"/>
    </source>
</evidence>
<dbReference type="CDD" id="cd07341">
    <property type="entry name" value="M56_BlaR1_MecR1_like"/>
    <property type="match status" value="1"/>
</dbReference>
<comment type="caution">
    <text evidence="4">The sequence shown here is derived from an EMBL/GenBank/DDBJ whole genome shotgun (WGS) entry which is preliminary data.</text>
</comment>
<reference evidence="4" key="1">
    <citation type="journal article" date="2014" name="Int. J. Syst. Evol. Microbiol.">
        <title>Complete genome sequence of Corynebacterium casei LMG S-19264T (=DSM 44701T), isolated from a smear-ripened cheese.</title>
        <authorList>
            <consortium name="US DOE Joint Genome Institute (JGI-PGF)"/>
            <person name="Walter F."/>
            <person name="Albersmeier A."/>
            <person name="Kalinowski J."/>
            <person name="Ruckert C."/>
        </authorList>
    </citation>
    <scope>NUCLEOTIDE SEQUENCE</scope>
    <source>
        <strain evidence="4">CGMCC 1.10998</strain>
    </source>
</reference>
<dbReference type="InterPro" id="IPR008756">
    <property type="entry name" value="Peptidase_M56"/>
</dbReference>
<feature type="transmembrane region" description="Helical" evidence="2">
    <location>
        <begin position="49"/>
        <end position="70"/>
    </location>
</feature>